<gene>
    <name evidence="5" type="ORF">ACFSFX_17120</name>
</gene>
<dbReference type="GO" id="GO:0032259">
    <property type="term" value="P:methylation"/>
    <property type="evidence" value="ECO:0007669"/>
    <property type="project" value="UniProtKB-KW"/>
</dbReference>
<name>A0ABW4QC90_9MICC</name>
<dbReference type="EC" id="2.1.1.-" evidence="5"/>
<keyword evidence="2 5" id="KW-0489">Methyltransferase</keyword>
<dbReference type="Gene3D" id="3.40.50.150">
    <property type="entry name" value="Vaccinia Virus protein VP39"/>
    <property type="match status" value="1"/>
</dbReference>
<dbReference type="SUPFAM" id="SSF53335">
    <property type="entry name" value="S-adenosyl-L-methionine-dependent methyltransferases"/>
    <property type="match status" value="1"/>
</dbReference>
<evidence type="ECO:0000313" key="5">
    <source>
        <dbReference type="EMBL" id="MFD1848308.1"/>
    </source>
</evidence>
<dbReference type="PANTHER" id="PTHR44942">
    <property type="entry name" value="METHYLTRANSF_11 DOMAIN-CONTAINING PROTEIN"/>
    <property type="match status" value="1"/>
</dbReference>
<evidence type="ECO:0000256" key="3">
    <source>
        <dbReference type="ARBA" id="ARBA00022679"/>
    </source>
</evidence>
<keyword evidence="3 5" id="KW-0808">Transferase</keyword>
<evidence type="ECO:0000256" key="2">
    <source>
        <dbReference type="ARBA" id="ARBA00022603"/>
    </source>
</evidence>
<dbReference type="InterPro" id="IPR013216">
    <property type="entry name" value="Methyltransf_11"/>
</dbReference>
<dbReference type="RefSeq" id="WP_343881931.1">
    <property type="nucleotide sequence ID" value="NZ_BAAAIJ010000059.1"/>
</dbReference>
<evidence type="ECO:0000259" key="4">
    <source>
        <dbReference type="Pfam" id="PF08241"/>
    </source>
</evidence>
<dbReference type="Proteomes" id="UP001597307">
    <property type="component" value="Unassembled WGS sequence"/>
</dbReference>
<evidence type="ECO:0000313" key="6">
    <source>
        <dbReference type="Proteomes" id="UP001597307"/>
    </source>
</evidence>
<proteinExistence type="inferred from homology"/>
<dbReference type="EMBL" id="JBHUGA010000067">
    <property type="protein sequence ID" value="MFD1848308.1"/>
    <property type="molecule type" value="Genomic_DNA"/>
</dbReference>
<accession>A0ABW4QC90</accession>
<dbReference type="GO" id="GO:0008168">
    <property type="term" value="F:methyltransferase activity"/>
    <property type="evidence" value="ECO:0007669"/>
    <property type="project" value="UniProtKB-KW"/>
</dbReference>
<comment type="caution">
    <text evidence="5">The sequence shown here is derived from an EMBL/GenBank/DDBJ whole genome shotgun (WGS) entry which is preliminary data.</text>
</comment>
<dbReference type="InterPro" id="IPR051052">
    <property type="entry name" value="Diverse_substrate_MTase"/>
</dbReference>
<dbReference type="CDD" id="cd02440">
    <property type="entry name" value="AdoMet_MTases"/>
    <property type="match status" value="1"/>
</dbReference>
<sequence>MSFTVAADAYDRFMGQYSVPLAGEFIRLVDVGAGLRCLDVGCGPGALTARLVSRVGAGLVAAVDPSEPFVAAARTRLPGVDIRPGTAEELPFPDSVFDIALAQLVVHFMSDPVAGLREMGRVTRNGGVVAACVWDNAGGRGPLATFWRAVEEVGGPAVSEARRAGTAEGHLAELFEAAGLNEIEQGSLSVRVEFDSFAGWWEPFTQGVGPAGDYVNGLDPTGREHLRKACAELLPAPPFMIDATAWAVRARAQ</sequence>
<dbReference type="InterPro" id="IPR029063">
    <property type="entry name" value="SAM-dependent_MTases_sf"/>
</dbReference>
<feature type="domain" description="Methyltransferase type 11" evidence="4">
    <location>
        <begin position="38"/>
        <end position="130"/>
    </location>
</feature>
<comment type="similarity">
    <text evidence="1">Belongs to the methyltransferase superfamily.</text>
</comment>
<dbReference type="Pfam" id="PF08241">
    <property type="entry name" value="Methyltransf_11"/>
    <property type="match status" value="1"/>
</dbReference>
<organism evidence="5 6">
    <name type="scientific">Arthrobacter flavus</name>
    <dbReference type="NCBI Taxonomy" id="95172"/>
    <lineage>
        <taxon>Bacteria</taxon>
        <taxon>Bacillati</taxon>
        <taxon>Actinomycetota</taxon>
        <taxon>Actinomycetes</taxon>
        <taxon>Micrococcales</taxon>
        <taxon>Micrococcaceae</taxon>
        <taxon>Arthrobacter</taxon>
    </lineage>
</organism>
<evidence type="ECO:0000256" key="1">
    <source>
        <dbReference type="ARBA" id="ARBA00008361"/>
    </source>
</evidence>
<reference evidence="6" key="1">
    <citation type="journal article" date="2019" name="Int. J. Syst. Evol. Microbiol.">
        <title>The Global Catalogue of Microorganisms (GCM) 10K type strain sequencing project: providing services to taxonomists for standard genome sequencing and annotation.</title>
        <authorList>
            <consortium name="The Broad Institute Genomics Platform"/>
            <consortium name="The Broad Institute Genome Sequencing Center for Infectious Disease"/>
            <person name="Wu L."/>
            <person name="Ma J."/>
        </authorList>
    </citation>
    <scope>NUCLEOTIDE SEQUENCE [LARGE SCALE GENOMIC DNA]</scope>
    <source>
        <strain evidence="6">JCM 11496</strain>
    </source>
</reference>
<keyword evidence="6" id="KW-1185">Reference proteome</keyword>
<protein>
    <submittedName>
        <fullName evidence="5">Class I SAM-dependent methyltransferase</fullName>
        <ecNumber evidence="5">2.1.1.-</ecNumber>
    </submittedName>
</protein>
<dbReference type="PANTHER" id="PTHR44942:SF4">
    <property type="entry name" value="METHYLTRANSFERASE TYPE 11 DOMAIN-CONTAINING PROTEIN"/>
    <property type="match status" value="1"/>
</dbReference>